<proteinExistence type="predicted"/>
<gene>
    <name evidence="2" type="ORF">EV685_3139</name>
</gene>
<dbReference type="Gene3D" id="3.40.50.1820">
    <property type="entry name" value="alpha/beta hydrolase"/>
    <property type="match status" value="1"/>
</dbReference>
<name>A0A4Q7LD40_9BURK</name>
<evidence type="ECO:0000313" key="2">
    <source>
        <dbReference type="EMBL" id="RZS51954.1"/>
    </source>
</evidence>
<dbReference type="InterPro" id="IPR029058">
    <property type="entry name" value="AB_hydrolase_fold"/>
</dbReference>
<dbReference type="InterPro" id="IPR002925">
    <property type="entry name" value="Dienelactn_hydro"/>
</dbReference>
<keyword evidence="3" id="KW-1185">Reference proteome</keyword>
<dbReference type="OrthoDB" id="62567at2"/>
<dbReference type="PANTHER" id="PTHR47562">
    <property type="match status" value="1"/>
</dbReference>
<feature type="domain" description="Dienelactone hydrolase" evidence="1">
    <location>
        <begin position="18"/>
        <end position="245"/>
    </location>
</feature>
<comment type="caution">
    <text evidence="2">The sequence shown here is derived from an EMBL/GenBank/DDBJ whole genome shotgun (WGS) entry which is preliminary data.</text>
</comment>
<organism evidence="2 3">
    <name type="scientific">Sphaerotilus mobilis</name>
    <dbReference type="NCBI Taxonomy" id="47994"/>
    <lineage>
        <taxon>Bacteria</taxon>
        <taxon>Pseudomonadati</taxon>
        <taxon>Pseudomonadota</taxon>
        <taxon>Betaproteobacteria</taxon>
        <taxon>Burkholderiales</taxon>
        <taxon>Sphaerotilaceae</taxon>
        <taxon>Sphaerotilus</taxon>
    </lineage>
</organism>
<sequence>MIITTEAVDIPTADGAAMRGLLTRPAAPGPWPGIVFYSDIFQVTGPMQRACARLAGHGYTVLAPDIYRRLEAPGTAIPFDDAGRTRGLDNALRTPVAAFDADCRDALSWLGRHPAVAPGQIGAAGFCIGGHLAMRAALQPEVRATVCFYATGVHNGKLGQDDDAGTLAAMPRIGGQLLLVWGEHDPHIPPEGRATVEAGLRAAGVRVEQRLHPAEHAFMRDEGPRFDPACTDAAWGQALGFFGSVFGNASDDGSEGTRAA</sequence>
<dbReference type="PANTHER" id="PTHR47562:SF2">
    <property type="entry name" value="CARBOXYMETHYLENEBUTENOLIDASE-RELATED"/>
    <property type="match status" value="1"/>
</dbReference>
<dbReference type="RefSeq" id="WP_130482979.1">
    <property type="nucleotide sequence ID" value="NZ_SGWV01000011.1"/>
</dbReference>
<reference evidence="2 3" key="1">
    <citation type="submission" date="2019-02" db="EMBL/GenBank/DDBJ databases">
        <title>Genomic Encyclopedia of Type Strains, Phase IV (KMG-IV): sequencing the most valuable type-strain genomes for metagenomic binning, comparative biology and taxonomic classification.</title>
        <authorList>
            <person name="Goeker M."/>
        </authorList>
    </citation>
    <scope>NUCLEOTIDE SEQUENCE [LARGE SCALE GENOMIC DNA]</scope>
    <source>
        <strain evidence="2 3">DSM 10617</strain>
    </source>
</reference>
<dbReference type="Pfam" id="PF01738">
    <property type="entry name" value="DLH"/>
    <property type="match status" value="1"/>
</dbReference>
<accession>A0A4Q7LD40</accession>
<dbReference type="AlphaFoldDB" id="A0A4Q7LD40"/>
<protein>
    <submittedName>
        <fullName evidence="2">Carboxymethylenebutenolidase</fullName>
    </submittedName>
</protein>
<evidence type="ECO:0000259" key="1">
    <source>
        <dbReference type="Pfam" id="PF01738"/>
    </source>
</evidence>
<dbReference type="SUPFAM" id="SSF53474">
    <property type="entry name" value="alpha/beta-Hydrolases"/>
    <property type="match status" value="1"/>
</dbReference>
<evidence type="ECO:0000313" key="3">
    <source>
        <dbReference type="Proteomes" id="UP000293433"/>
    </source>
</evidence>
<dbReference type="GO" id="GO:0016787">
    <property type="term" value="F:hydrolase activity"/>
    <property type="evidence" value="ECO:0007669"/>
    <property type="project" value="InterPro"/>
</dbReference>
<dbReference type="Proteomes" id="UP000293433">
    <property type="component" value="Unassembled WGS sequence"/>
</dbReference>
<dbReference type="EMBL" id="SGWV01000011">
    <property type="protein sequence ID" value="RZS51954.1"/>
    <property type="molecule type" value="Genomic_DNA"/>
</dbReference>